<accession>A0A1I7YQA3</accession>
<evidence type="ECO:0000256" key="2">
    <source>
        <dbReference type="ARBA" id="ARBA00022884"/>
    </source>
</evidence>
<keyword evidence="6" id="KW-1185">Reference proteome</keyword>
<feature type="compositionally biased region" description="Basic and acidic residues" evidence="4">
    <location>
        <begin position="709"/>
        <end position="719"/>
    </location>
</feature>
<dbReference type="PROSITE" id="PS50102">
    <property type="entry name" value="RRM"/>
    <property type="match status" value="1"/>
</dbReference>
<evidence type="ECO:0000256" key="3">
    <source>
        <dbReference type="PROSITE-ProRule" id="PRU00176"/>
    </source>
</evidence>
<evidence type="ECO:0000313" key="7">
    <source>
        <dbReference type="WBParaSite" id="L893_g18390.t1"/>
    </source>
</evidence>
<dbReference type="GO" id="GO:0003723">
    <property type="term" value="F:RNA binding"/>
    <property type="evidence" value="ECO:0007669"/>
    <property type="project" value="UniProtKB-UniRule"/>
</dbReference>
<feature type="region of interest" description="Disordered" evidence="4">
    <location>
        <begin position="427"/>
        <end position="532"/>
    </location>
</feature>
<feature type="compositionally biased region" description="Basic and acidic residues" evidence="4">
    <location>
        <begin position="205"/>
        <end position="214"/>
    </location>
</feature>
<keyword evidence="2 3" id="KW-0694">RNA-binding</keyword>
<dbReference type="InterPro" id="IPR000504">
    <property type="entry name" value="RRM_dom"/>
</dbReference>
<dbReference type="InterPro" id="IPR035979">
    <property type="entry name" value="RBD_domain_sf"/>
</dbReference>
<evidence type="ECO:0000313" key="6">
    <source>
        <dbReference type="Proteomes" id="UP000095287"/>
    </source>
</evidence>
<dbReference type="InterPro" id="IPR050666">
    <property type="entry name" value="ESRP"/>
</dbReference>
<keyword evidence="1" id="KW-0677">Repeat</keyword>
<reference evidence="7" key="1">
    <citation type="submission" date="2016-11" db="UniProtKB">
        <authorList>
            <consortium name="WormBaseParasite"/>
        </authorList>
    </citation>
    <scope>IDENTIFICATION</scope>
</reference>
<feature type="compositionally biased region" description="Basic and acidic residues" evidence="4">
    <location>
        <begin position="308"/>
        <end position="343"/>
    </location>
</feature>
<feature type="region of interest" description="Disordered" evidence="4">
    <location>
        <begin position="660"/>
        <end position="719"/>
    </location>
</feature>
<feature type="compositionally biased region" description="Low complexity" evidence="4">
    <location>
        <begin position="274"/>
        <end position="289"/>
    </location>
</feature>
<feature type="compositionally biased region" description="Basic and acidic residues" evidence="4">
    <location>
        <begin position="481"/>
        <end position="503"/>
    </location>
</feature>
<protein>
    <submittedName>
        <fullName evidence="7">RRM domain-containing protein</fullName>
    </submittedName>
</protein>
<organism evidence="6 7">
    <name type="scientific">Steinernema glaseri</name>
    <dbReference type="NCBI Taxonomy" id="37863"/>
    <lineage>
        <taxon>Eukaryota</taxon>
        <taxon>Metazoa</taxon>
        <taxon>Ecdysozoa</taxon>
        <taxon>Nematoda</taxon>
        <taxon>Chromadorea</taxon>
        <taxon>Rhabditida</taxon>
        <taxon>Tylenchina</taxon>
        <taxon>Panagrolaimomorpha</taxon>
        <taxon>Strongyloidoidea</taxon>
        <taxon>Steinernematidae</taxon>
        <taxon>Steinernema</taxon>
    </lineage>
</organism>
<feature type="compositionally biased region" description="Polar residues" evidence="4">
    <location>
        <begin position="215"/>
        <end position="225"/>
    </location>
</feature>
<dbReference type="PANTHER" id="PTHR13976">
    <property type="entry name" value="HETEROGENEOUS NUCLEAR RIBONUCLEOPROTEIN-RELATED"/>
    <property type="match status" value="1"/>
</dbReference>
<dbReference type="WBParaSite" id="L893_g18390.t1">
    <property type="protein sequence ID" value="L893_g18390.t1"/>
    <property type="gene ID" value="L893_g18390"/>
</dbReference>
<feature type="compositionally biased region" description="Pro residues" evidence="4">
    <location>
        <begin position="688"/>
        <end position="704"/>
    </location>
</feature>
<dbReference type="InterPro" id="IPR012677">
    <property type="entry name" value="Nucleotide-bd_a/b_plait_sf"/>
</dbReference>
<dbReference type="AlphaFoldDB" id="A0A1I7YQA3"/>
<evidence type="ECO:0000256" key="4">
    <source>
        <dbReference type="SAM" id="MobiDB-lite"/>
    </source>
</evidence>
<feature type="domain" description="RRM" evidence="5">
    <location>
        <begin position="6"/>
        <end position="79"/>
    </location>
</feature>
<name>A0A1I7YQA3_9BILA</name>
<feature type="compositionally biased region" description="Basic residues" evidence="4">
    <location>
        <begin position="504"/>
        <end position="515"/>
    </location>
</feature>
<feature type="compositionally biased region" description="Low complexity" evidence="4">
    <location>
        <begin position="192"/>
        <end position="204"/>
    </location>
</feature>
<evidence type="ECO:0000256" key="1">
    <source>
        <dbReference type="ARBA" id="ARBA00022737"/>
    </source>
</evidence>
<dbReference type="Gene3D" id="3.30.70.330">
    <property type="match status" value="2"/>
</dbReference>
<evidence type="ECO:0000259" key="5">
    <source>
        <dbReference type="PROSITE" id="PS50102"/>
    </source>
</evidence>
<feature type="region of interest" description="Disordered" evidence="4">
    <location>
        <begin position="91"/>
        <end position="343"/>
    </location>
</feature>
<dbReference type="Proteomes" id="UP000095287">
    <property type="component" value="Unplaced"/>
</dbReference>
<feature type="region of interest" description="Disordered" evidence="4">
    <location>
        <begin position="760"/>
        <end position="815"/>
    </location>
</feature>
<sequence>MASGSMIVRLKYLPNSAKAMDIRQFFMGIKIPDGAVHIIGGPTGDAFIGFTNKEDGDRALKLTGGTIQGSSIVLSTSSKEEMERVLEDAYRGFGQPPAHGTQMQGKPSGPMSRAPLPQQHQGSYHEKMTEREANYHQNIPTASESRDERVGDRYTWNSRQGPQEPYRPDHYAPGSRHPRDTLESERESLQHYSSGRSPPGYRPSGPDHRRDHPENNYQPSTNDSWSRGPAGAGHDRYGPSATDRFNGPPGSERFNGPPSEERFDGPPQGRGPPGDRFNGPPGPNAFGAPSQERFGGPPGPGSDQYNNLERRPDVDQERMPRGEFREPYHPGQEARRAPSPDRCVEITNLPPDLLRPTAMESFIRPMTPLTLSSVKMVQDQSGRPVALVRFPNPADLQHALRLDGTRNVYIRPISNVVFEKAVEAPLTGPPVPRSHSPVSPSHPPSEDTWRSHGPPAQAPGYGGPPGRPFSPPRRGRSRSPQRRERDRRPDLDPRSRFDKERSPPRRRRTRSRSPLRRRETSVSSSSASLTPSVSEHLGARYDVLITNVPFKVTIAQWEDFAAHNGVRYVNVTRTYYEDGNASDRWVMTFTSREDAMRLLAADRTPLGSMGGRSLRMRAVSAEEAIHLMSIPDKFGELRKEEYDRQRGKTEEDMIREGELPPTAFGAFSVARGPGPRPSKPGLLGPPNQNRPPPNGPGPRGPRPAVPSADPERAAVMNDERAAVTVGKLIDGPPTDMQMKIAKQLMMSGITPTKADLEAAANFGDRPAPSGPGARHYRPEMNGNMNRPPGPPRFFNPRGHGPRGGPRPSRYGARNY</sequence>
<feature type="compositionally biased region" description="Basic and acidic residues" evidence="4">
    <location>
        <begin position="123"/>
        <end position="134"/>
    </location>
</feature>
<proteinExistence type="predicted"/>
<feature type="compositionally biased region" description="Low complexity" evidence="4">
    <location>
        <begin position="521"/>
        <end position="532"/>
    </location>
</feature>
<dbReference type="SUPFAM" id="SSF54928">
    <property type="entry name" value="RNA-binding domain, RBD"/>
    <property type="match status" value="2"/>
</dbReference>
<feature type="compositionally biased region" description="Basic and acidic residues" evidence="4">
    <location>
        <begin position="177"/>
        <end position="189"/>
    </location>
</feature>